<keyword evidence="3" id="KW-0813">Transport</keyword>
<protein>
    <recommendedName>
        <fullName evidence="10">Amino acid transporter transmembrane domain-containing protein</fullName>
    </recommendedName>
</protein>
<evidence type="ECO:0000256" key="4">
    <source>
        <dbReference type="ARBA" id="ARBA00022692"/>
    </source>
</evidence>
<feature type="transmembrane region" description="Helical" evidence="9">
    <location>
        <begin position="161"/>
        <end position="178"/>
    </location>
</feature>
<keyword evidence="5" id="KW-0029">Amino-acid transport</keyword>
<feature type="region of interest" description="Disordered" evidence="8">
    <location>
        <begin position="1"/>
        <end position="43"/>
    </location>
</feature>
<comment type="caution">
    <text evidence="11">The sequence shown here is derived from an EMBL/GenBank/DDBJ whole genome shotgun (WGS) entry which is preliminary data.</text>
</comment>
<keyword evidence="6 9" id="KW-1133">Transmembrane helix</keyword>
<dbReference type="GO" id="GO:0015179">
    <property type="term" value="F:L-amino acid transmembrane transporter activity"/>
    <property type="evidence" value="ECO:0007669"/>
    <property type="project" value="TreeGrafter"/>
</dbReference>
<evidence type="ECO:0000256" key="9">
    <source>
        <dbReference type="SAM" id="Phobius"/>
    </source>
</evidence>
<evidence type="ECO:0000256" key="5">
    <source>
        <dbReference type="ARBA" id="ARBA00022970"/>
    </source>
</evidence>
<evidence type="ECO:0000256" key="1">
    <source>
        <dbReference type="ARBA" id="ARBA00004141"/>
    </source>
</evidence>
<dbReference type="InterPro" id="IPR013057">
    <property type="entry name" value="AA_transpt_TM"/>
</dbReference>
<accession>A0AAD2FW21</accession>
<evidence type="ECO:0000256" key="8">
    <source>
        <dbReference type="SAM" id="MobiDB-lite"/>
    </source>
</evidence>
<keyword evidence="4 9" id="KW-0812">Transmembrane</keyword>
<organism evidence="11 12">
    <name type="scientific">Cylindrotheca closterium</name>
    <dbReference type="NCBI Taxonomy" id="2856"/>
    <lineage>
        <taxon>Eukaryota</taxon>
        <taxon>Sar</taxon>
        <taxon>Stramenopiles</taxon>
        <taxon>Ochrophyta</taxon>
        <taxon>Bacillariophyta</taxon>
        <taxon>Bacillariophyceae</taxon>
        <taxon>Bacillariophycidae</taxon>
        <taxon>Bacillariales</taxon>
        <taxon>Bacillariaceae</taxon>
        <taxon>Cylindrotheca</taxon>
    </lineage>
</organism>
<dbReference type="PANTHER" id="PTHR22950:SF458">
    <property type="entry name" value="SODIUM-COUPLED NEUTRAL AMINO ACID TRANSPORTER 11-RELATED"/>
    <property type="match status" value="1"/>
</dbReference>
<dbReference type="PANTHER" id="PTHR22950">
    <property type="entry name" value="AMINO ACID TRANSPORTER"/>
    <property type="match status" value="1"/>
</dbReference>
<feature type="transmembrane region" description="Helical" evidence="9">
    <location>
        <begin position="378"/>
        <end position="402"/>
    </location>
</feature>
<comment type="similarity">
    <text evidence="2">Belongs to the amino acid/polyamine transporter 2 family.</text>
</comment>
<feature type="transmembrane region" description="Helical" evidence="9">
    <location>
        <begin position="44"/>
        <end position="65"/>
    </location>
</feature>
<feature type="transmembrane region" description="Helical" evidence="9">
    <location>
        <begin position="71"/>
        <end position="88"/>
    </location>
</feature>
<feature type="transmembrane region" description="Helical" evidence="9">
    <location>
        <begin position="190"/>
        <end position="209"/>
    </location>
</feature>
<comment type="subcellular location">
    <subcellularLocation>
        <location evidence="1">Membrane</location>
        <topology evidence="1">Multi-pass membrane protein</topology>
    </subcellularLocation>
</comment>
<dbReference type="GO" id="GO:0016020">
    <property type="term" value="C:membrane"/>
    <property type="evidence" value="ECO:0007669"/>
    <property type="project" value="UniProtKB-SubCell"/>
</dbReference>
<dbReference type="AlphaFoldDB" id="A0AAD2FW21"/>
<feature type="transmembrane region" description="Helical" evidence="9">
    <location>
        <begin position="221"/>
        <end position="240"/>
    </location>
</feature>
<dbReference type="Proteomes" id="UP001295423">
    <property type="component" value="Unassembled WGS sequence"/>
</dbReference>
<evidence type="ECO:0000256" key="7">
    <source>
        <dbReference type="ARBA" id="ARBA00023136"/>
    </source>
</evidence>
<name>A0AAD2FW21_9STRA</name>
<reference evidence="11" key="1">
    <citation type="submission" date="2023-08" db="EMBL/GenBank/DDBJ databases">
        <authorList>
            <person name="Audoor S."/>
            <person name="Bilcke G."/>
        </authorList>
    </citation>
    <scope>NUCLEOTIDE SEQUENCE</scope>
</reference>
<feature type="domain" description="Amino acid transporter transmembrane" evidence="10">
    <location>
        <begin position="43"/>
        <end position="414"/>
    </location>
</feature>
<evidence type="ECO:0000256" key="3">
    <source>
        <dbReference type="ARBA" id="ARBA00022448"/>
    </source>
</evidence>
<keyword evidence="12" id="KW-1185">Reference proteome</keyword>
<evidence type="ECO:0000256" key="2">
    <source>
        <dbReference type="ARBA" id="ARBA00008066"/>
    </source>
</evidence>
<gene>
    <name evidence="11" type="ORF">CYCCA115_LOCUS15249</name>
</gene>
<keyword evidence="7 9" id="KW-0472">Membrane</keyword>
<feature type="transmembrane region" description="Helical" evidence="9">
    <location>
        <begin position="620"/>
        <end position="642"/>
    </location>
</feature>
<dbReference type="EMBL" id="CAKOGP040001869">
    <property type="protein sequence ID" value="CAJ1954658.1"/>
    <property type="molecule type" value="Genomic_DNA"/>
</dbReference>
<evidence type="ECO:0000256" key="6">
    <source>
        <dbReference type="ARBA" id="ARBA00022989"/>
    </source>
</evidence>
<feature type="transmembrane region" description="Helical" evidence="9">
    <location>
        <begin position="118"/>
        <end position="141"/>
    </location>
</feature>
<evidence type="ECO:0000313" key="12">
    <source>
        <dbReference type="Proteomes" id="UP001295423"/>
    </source>
</evidence>
<feature type="transmembrane region" description="Helical" evidence="9">
    <location>
        <begin position="305"/>
        <end position="334"/>
    </location>
</feature>
<dbReference type="Pfam" id="PF01490">
    <property type="entry name" value="Aa_trans"/>
    <property type="match status" value="1"/>
</dbReference>
<evidence type="ECO:0000313" key="11">
    <source>
        <dbReference type="EMBL" id="CAJ1954658.1"/>
    </source>
</evidence>
<feature type="transmembrane region" description="Helical" evidence="9">
    <location>
        <begin position="355"/>
        <end position="372"/>
    </location>
</feature>
<sequence>MAPGKNAGTKSPFFKPSEKPTHTKTPGGTRRPRKKPKGEEEKKSSIAGCTANIINAIIGAGIVGLPYAIKQAGFVAGIILVVFCALLTEKSLRLLVETAKHVHVPSYETVAEAAFGRFGFLFVAFNMFINAYGAMLSYLMIVKDTFSAVLGVAPDNLPMKRSILFLISITIMVPLASQRDMADLAVTSRMNVLFDLMMVALVLYCAPIQESWEVFDWRDSIIHYDTMFVGMGVLSFAFVCQHSAFIIAGSLDNPTKDRWAVVSKTAMTVCCTLAMICGIGGYMGYQETTQGNILNSLDNSLPANAARILLGTTMLFVYPMESFVARHVCVVLFFQGRSAHEGDDTSVLNRRDRRVTLTVLLYLAAAIPAAFVQDVGVVLALSGSVGASCLAYIGPGAVYLGIHGARFLELSKAYFGMPVEGSELTREQLEPFYSSSVEADFDLPPDDSWLAQAFKTVCYYLLLMPIWCRIAKVGKSSLTSHITTLAIQSPHPIRIGNARFASAKTNEGGTRVVMVKGSAQEGNASSAVANSTLLRSESLPRGDFGALRAPNGKIFALPASANQESQMLLPPKAAVGLKDVEKNYKSIDQKIGAMAARKAKEEEFALEDDPQQIPPGVSDFVIAILYILFGILALVAGVVSIFQEES</sequence>
<feature type="transmembrane region" description="Helical" evidence="9">
    <location>
        <begin position="261"/>
        <end position="285"/>
    </location>
</feature>
<proteinExistence type="inferred from homology"/>
<evidence type="ECO:0000259" key="10">
    <source>
        <dbReference type="Pfam" id="PF01490"/>
    </source>
</evidence>